<dbReference type="InterPro" id="IPR052893">
    <property type="entry name" value="TCS_response_regulator"/>
</dbReference>
<dbReference type="InterPro" id="IPR011006">
    <property type="entry name" value="CheY-like_superfamily"/>
</dbReference>
<dbReference type="KEGG" id="tje:TJEJU_3572"/>
<dbReference type="PANTHER" id="PTHR44520">
    <property type="entry name" value="RESPONSE REGULATOR RCP1-RELATED"/>
    <property type="match status" value="1"/>
</dbReference>
<dbReference type="InterPro" id="IPR001789">
    <property type="entry name" value="Sig_transdc_resp-reg_receiver"/>
</dbReference>
<dbReference type="AlphaFoldDB" id="A0A238UDX9"/>
<reference evidence="3 4" key="1">
    <citation type="submission" date="2017-07" db="EMBL/GenBank/DDBJ databases">
        <authorList>
            <person name="Sun Z.S."/>
            <person name="Albrecht U."/>
            <person name="Echele G."/>
            <person name="Lee C.C."/>
        </authorList>
    </citation>
    <scope>NUCLEOTIDE SEQUENCE [LARGE SCALE GENOMIC DNA]</scope>
    <source>
        <strain evidence="4">type strain: KCTC 22618</strain>
    </source>
</reference>
<dbReference type="Pfam" id="PF00072">
    <property type="entry name" value="Response_reg"/>
    <property type="match status" value="1"/>
</dbReference>
<dbReference type="SUPFAM" id="SSF52172">
    <property type="entry name" value="CheY-like"/>
    <property type="match status" value="1"/>
</dbReference>
<dbReference type="GO" id="GO:0000160">
    <property type="term" value="P:phosphorelay signal transduction system"/>
    <property type="evidence" value="ECO:0007669"/>
    <property type="project" value="InterPro"/>
</dbReference>
<dbReference type="Proteomes" id="UP000215214">
    <property type="component" value="Chromosome TJEJU"/>
</dbReference>
<dbReference type="OrthoDB" id="673128at2"/>
<proteinExistence type="predicted"/>
<evidence type="ECO:0000313" key="4">
    <source>
        <dbReference type="Proteomes" id="UP000215214"/>
    </source>
</evidence>
<accession>A0A238UDX9</accession>
<feature type="modified residue" description="4-aspartylphosphate" evidence="1">
    <location>
        <position position="62"/>
    </location>
</feature>
<organism evidence="3 4">
    <name type="scientific">Tenacibaculum jejuense</name>
    <dbReference type="NCBI Taxonomy" id="584609"/>
    <lineage>
        <taxon>Bacteria</taxon>
        <taxon>Pseudomonadati</taxon>
        <taxon>Bacteroidota</taxon>
        <taxon>Flavobacteriia</taxon>
        <taxon>Flavobacteriales</taxon>
        <taxon>Flavobacteriaceae</taxon>
        <taxon>Tenacibaculum</taxon>
    </lineage>
</organism>
<gene>
    <name evidence="3" type="ORF">TJEJU_3572</name>
</gene>
<dbReference type="Gene3D" id="3.40.50.2300">
    <property type="match status" value="1"/>
</dbReference>
<feature type="domain" description="Response regulatory" evidence="2">
    <location>
        <begin position="7"/>
        <end position="132"/>
    </location>
</feature>
<name>A0A238UDX9_9FLAO</name>
<evidence type="ECO:0000259" key="2">
    <source>
        <dbReference type="PROSITE" id="PS50110"/>
    </source>
</evidence>
<sequence>MGTKINTVLLVDDDKATNFIHELIIKDNNYCDKIVTKYDGEEAIEFLETADASDIPDIVFLDINMPKVDGWEFLKKYEDLPEHKRAQIVVVMLTTSLNIIDKERAISNDFISEFRNKPLTKEMLEDLKEKYFKN</sequence>
<dbReference type="SMART" id="SM00448">
    <property type="entry name" value="REC"/>
    <property type="match status" value="1"/>
</dbReference>
<dbReference type="RefSeq" id="WP_095074263.1">
    <property type="nucleotide sequence ID" value="NZ_LT899436.1"/>
</dbReference>
<evidence type="ECO:0000256" key="1">
    <source>
        <dbReference type="PROSITE-ProRule" id="PRU00169"/>
    </source>
</evidence>
<keyword evidence="1" id="KW-0597">Phosphoprotein</keyword>
<dbReference type="EMBL" id="LT899436">
    <property type="protein sequence ID" value="SNR17216.1"/>
    <property type="molecule type" value="Genomic_DNA"/>
</dbReference>
<dbReference type="PANTHER" id="PTHR44520:SF2">
    <property type="entry name" value="RESPONSE REGULATOR RCP1"/>
    <property type="match status" value="1"/>
</dbReference>
<protein>
    <submittedName>
        <fullName evidence="3">Two-component system response regulatory protein</fullName>
    </submittedName>
</protein>
<dbReference type="PROSITE" id="PS50110">
    <property type="entry name" value="RESPONSE_REGULATORY"/>
    <property type="match status" value="1"/>
</dbReference>
<evidence type="ECO:0000313" key="3">
    <source>
        <dbReference type="EMBL" id="SNR17216.1"/>
    </source>
</evidence>
<keyword evidence="4" id="KW-1185">Reference proteome</keyword>